<keyword evidence="4 8" id="KW-0808">Transferase</keyword>
<evidence type="ECO:0000256" key="2">
    <source>
        <dbReference type="ARBA" id="ARBA00012118"/>
    </source>
</evidence>
<keyword evidence="8" id="KW-0862">Zinc</keyword>
<keyword evidence="5 8" id="KW-0547">Nucleotide-binding</keyword>
<evidence type="ECO:0000256" key="4">
    <source>
        <dbReference type="ARBA" id="ARBA00022679"/>
    </source>
</evidence>
<feature type="binding site" evidence="8">
    <location>
        <position position="193"/>
    </location>
    <ligand>
        <name>Zn(2+)</name>
        <dbReference type="ChEBI" id="CHEBI:29105"/>
    </ligand>
</feature>
<feature type="binding site" evidence="8">
    <location>
        <position position="190"/>
    </location>
    <ligand>
        <name>Zn(2+)</name>
        <dbReference type="ChEBI" id="CHEBI:29105"/>
    </ligand>
</feature>
<evidence type="ECO:0000256" key="3">
    <source>
        <dbReference type="ARBA" id="ARBA00022634"/>
    </source>
</evidence>
<keyword evidence="8" id="KW-0963">Cytoplasm</keyword>
<feature type="compositionally biased region" description="Polar residues" evidence="11">
    <location>
        <begin position="95"/>
        <end position="107"/>
    </location>
</feature>
<feature type="binding site" evidence="8">
    <location>
        <position position="231"/>
    </location>
    <ligand>
        <name>Zn(2+)</name>
        <dbReference type="ChEBI" id="CHEBI:29105"/>
    </ligand>
</feature>
<feature type="active site" description="Proton acceptor" evidence="8 9">
    <location>
        <position position="134"/>
    </location>
</feature>
<accession>U1PG65</accession>
<keyword evidence="6 8" id="KW-0418">Kinase</keyword>
<dbReference type="GO" id="GO:0071897">
    <property type="term" value="P:DNA biosynthetic process"/>
    <property type="evidence" value="ECO:0007669"/>
    <property type="project" value="UniProtKB-KW"/>
</dbReference>
<dbReference type="SUPFAM" id="SSF57716">
    <property type="entry name" value="Glucocorticoid receptor-like (DNA-binding domain)"/>
    <property type="match status" value="1"/>
</dbReference>
<dbReference type="GO" id="GO:0005524">
    <property type="term" value="F:ATP binding"/>
    <property type="evidence" value="ECO:0007669"/>
    <property type="project" value="UniProtKB-UniRule"/>
</dbReference>
<feature type="binding site" evidence="8">
    <location>
        <position position="228"/>
    </location>
    <ligand>
        <name>Zn(2+)</name>
        <dbReference type="ChEBI" id="CHEBI:29105"/>
    </ligand>
</feature>
<dbReference type="Proteomes" id="UP000030649">
    <property type="component" value="Unassembled WGS sequence"/>
</dbReference>
<dbReference type="Gene3D" id="3.40.50.300">
    <property type="entry name" value="P-loop containing nucleotide triphosphate hydrolases"/>
    <property type="match status" value="1"/>
</dbReference>
<keyword evidence="7 8" id="KW-0067">ATP-binding</keyword>
<name>U1PG65_9EURY</name>
<dbReference type="InterPro" id="IPR020633">
    <property type="entry name" value="Thymidine_kinase_CS"/>
</dbReference>
<feature type="compositionally biased region" description="Basic and acidic residues" evidence="11">
    <location>
        <begin position="80"/>
        <end position="94"/>
    </location>
</feature>
<dbReference type="HAMAP" id="MF_00124">
    <property type="entry name" value="Thymidine_kinase"/>
    <property type="match status" value="1"/>
</dbReference>
<organism evidence="12 13">
    <name type="scientific">Haloquadratum walsbyi J07HQW1</name>
    <dbReference type="NCBI Taxonomy" id="1238424"/>
    <lineage>
        <taxon>Archaea</taxon>
        <taxon>Methanobacteriati</taxon>
        <taxon>Methanobacteriota</taxon>
        <taxon>Stenosarchaea group</taxon>
        <taxon>Halobacteria</taxon>
        <taxon>Halobacteriales</taxon>
        <taxon>Haloferacaceae</taxon>
        <taxon>Haloquadratum</taxon>
    </lineage>
</organism>
<comment type="subcellular location">
    <subcellularLocation>
        <location evidence="8">Cytoplasm</location>
    </subcellularLocation>
</comment>
<feature type="binding site" evidence="10">
    <location>
        <begin position="216"/>
        <end position="219"/>
    </location>
    <ligand>
        <name>substrate</name>
    </ligand>
</feature>
<dbReference type="NCBIfam" id="NF003296">
    <property type="entry name" value="PRK04296.1-1"/>
    <property type="match status" value="1"/>
</dbReference>
<comment type="subunit">
    <text evidence="8">Homotetramer.</text>
</comment>
<evidence type="ECO:0000256" key="9">
    <source>
        <dbReference type="PIRSR" id="PIRSR035805-1"/>
    </source>
</evidence>
<gene>
    <name evidence="8" type="primary">tdk</name>
    <name evidence="12" type="ORF">J07HQW1_01158</name>
</gene>
<evidence type="ECO:0000256" key="11">
    <source>
        <dbReference type="SAM" id="MobiDB-lite"/>
    </source>
</evidence>
<dbReference type="GO" id="GO:0005737">
    <property type="term" value="C:cytoplasm"/>
    <property type="evidence" value="ECO:0007669"/>
    <property type="project" value="UniProtKB-SubCell"/>
</dbReference>
<dbReference type="PANTHER" id="PTHR11441">
    <property type="entry name" value="THYMIDINE KINASE"/>
    <property type="match status" value="1"/>
</dbReference>
<feature type="binding site" evidence="8">
    <location>
        <begin position="133"/>
        <end position="136"/>
    </location>
    <ligand>
        <name>ATP</name>
        <dbReference type="ChEBI" id="CHEBI:30616"/>
    </ligand>
</feature>
<dbReference type="PIRSF" id="PIRSF035805">
    <property type="entry name" value="TK_cell"/>
    <property type="match status" value="1"/>
</dbReference>
<sequence>MRAITNSGWVEVITGSMFSGKTEELLRRLRRAEIAGQSIAVFKPAIDNRYGETTVGSHVGRQWEATVVPSEGEDAWEIKQKIQKQKREQRREQKYNPTQNDQPTTVDTDTKQSDNKNNVATPSDDSVTIVAIDEANFFATELVSVCEELANDGYRVIVSGTDQTYRGEPFEPLPQLMAIAEYVDKLQAICAECGEPATRNQRLVDDAPAHIDDPTIVVGADENYEARCRNCHILRHE</sequence>
<feature type="binding site" evidence="10">
    <location>
        <position position="224"/>
    </location>
    <ligand>
        <name>substrate</name>
    </ligand>
</feature>
<dbReference type="STRING" id="1238424.J07HQW1_01158"/>
<evidence type="ECO:0000256" key="8">
    <source>
        <dbReference type="HAMAP-Rule" id="MF_00124"/>
    </source>
</evidence>
<evidence type="ECO:0000313" key="13">
    <source>
        <dbReference type="Proteomes" id="UP000030649"/>
    </source>
</evidence>
<evidence type="ECO:0000256" key="7">
    <source>
        <dbReference type="ARBA" id="ARBA00022840"/>
    </source>
</evidence>
<evidence type="ECO:0000256" key="1">
    <source>
        <dbReference type="ARBA" id="ARBA00007587"/>
    </source>
</evidence>
<dbReference type="Gene3D" id="3.30.60.20">
    <property type="match status" value="1"/>
</dbReference>
<dbReference type="PROSITE" id="PS00603">
    <property type="entry name" value="TK_CELLULAR_TYPE"/>
    <property type="match status" value="1"/>
</dbReference>
<dbReference type="HOGENOM" id="CLU_064400_3_0_2"/>
<evidence type="ECO:0000256" key="6">
    <source>
        <dbReference type="ARBA" id="ARBA00022777"/>
    </source>
</evidence>
<dbReference type="InterPro" id="IPR001267">
    <property type="entry name" value="Thymidine_kinase"/>
</dbReference>
<dbReference type="Pfam" id="PF00265">
    <property type="entry name" value="TK"/>
    <property type="match status" value="1"/>
</dbReference>
<feature type="region of interest" description="Disordered" evidence="11">
    <location>
        <begin position="80"/>
        <end position="122"/>
    </location>
</feature>
<evidence type="ECO:0000313" key="12">
    <source>
        <dbReference type="EMBL" id="ERG91126.1"/>
    </source>
</evidence>
<dbReference type="EC" id="2.7.1.21" evidence="2 8"/>
<dbReference type="EMBL" id="KE356560">
    <property type="protein sequence ID" value="ERG91126.1"/>
    <property type="molecule type" value="Genomic_DNA"/>
</dbReference>
<dbReference type="AlphaFoldDB" id="U1PG65"/>
<evidence type="ECO:0000256" key="5">
    <source>
        <dbReference type="ARBA" id="ARBA00022741"/>
    </source>
</evidence>
<dbReference type="SUPFAM" id="SSF52540">
    <property type="entry name" value="P-loop containing nucleoside triphosphate hydrolases"/>
    <property type="match status" value="1"/>
</dbReference>
<protein>
    <recommendedName>
        <fullName evidence="2 8">Thymidine kinase</fullName>
        <ecNumber evidence="2 8">2.7.1.21</ecNumber>
    </recommendedName>
</protein>
<keyword evidence="3 8" id="KW-0237">DNA synthesis</keyword>
<keyword evidence="8" id="KW-0479">Metal-binding</keyword>
<dbReference type="GO" id="GO:0008270">
    <property type="term" value="F:zinc ion binding"/>
    <property type="evidence" value="ECO:0007669"/>
    <property type="project" value="UniProtKB-UniRule"/>
</dbReference>
<comment type="catalytic activity">
    <reaction evidence="8">
        <text>thymidine + ATP = dTMP + ADP + H(+)</text>
        <dbReference type="Rhea" id="RHEA:19129"/>
        <dbReference type="ChEBI" id="CHEBI:15378"/>
        <dbReference type="ChEBI" id="CHEBI:17748"/>
        <dbReference type="ChEBI" id="CHEBI:30616"/>
        <dbReference type="ChEBI" id="CHEBI:63528"/>
        <dbReference type="ChEBI" id="CHEBI:456216"/>
        <dbReference type="EC" id="2.7.1.21"/>
    </reaction>
</comment>
<dbReference type="PANTHER" id="PTHR11441:SF0">
    <property type="entry name" value="THYMIDINE KINASE, CYTOSOLIC"/>
    <property type="match status" value="1"/>
</dbReference>
<comment type="similarity">
    <text evidence="1 8">Belongs to the thymidine kinase family.</text>
</comment>
<feature type="binding site" evidence="8">
    <location>
        <begin position="15"/>
        <end position="22"/>
    </location>
    <ligand>
        <name>ATP</name>
        <dbReference type="ChEBI" id="CHEBI:30616"/>
    </ligand>
</feature>
<dbReference type="GO" id="GO:0046104">
    <property type="term" value="P:thymidine metabolic process"/>
    <property type="evidence" value="ECO:0007669"/>
    <property type="project" value="TreeGrafter"/>
</dbReference>
<evidence type="ECO:0000256" key="10">
    <source>
        <dbReference type="PIRSR" id="PIRSR035805-2"/>
    </source>
</evidence>
<proteinExistence type="inferred from homology"/>
<dbReference type="InterPro" id="IPR027417">
    <property type="entry name" value="P-loop_NTPase"/>
</dbReference>
<reference evidence="12 13" key="1">
    <citation type="journal article" date="2013" name="PLoS ONE">
        <title>Assembly-driven community genomics of a hypersaline microbial ecosystem.</title>
        <authorList>
            <person name="Podell S."/>
            <person name="Ugalde J.A."/>
            <person name="Narasingarao P."/>
            <person name="Banfield J.F."/>
            <person name="Heidelberg K.B."/>
            <person name="Allen E.E."/>
        </authorList>
    </citation>
    <scope>NUCLEOTIDE SEQUENCE [LARGE SCALE GENOMIC DNA]</scope>
    <source>
        <strain evidence="13">J07HQW1</strain>
    </source>
</reference>
<dbReference type="GO" id="GO:0004797">
    <property type="term" value="F:thymidine kinase activity"/>
    <property type="evidence" value="ECO:0007669"/>
    <property type="project" value="UniProtKB-UniRule"/>
</dbReference>